<dbReference type="InterPro" id="IPR058580">
    <property type="entry name" value="DUF2828"/>
</dbReference>
<evidence type="ECO:0000259" key="2">
    <source>
        <dbReference type="Pfam" id="PF25043"/>
    </source>
</evidence>
<accession>A0ABD3JM49</accession>
<dbReference type="InterPro" id="IPR011205">
    <property type="entry name" value="UCP015417_vWA"/>
</dbReference>
<name>A0ABD3JM49_EUCGL</name>
<evidence type="ECO:0000259" key="1">
    <source>
        <dbReference type="Pfam" id="PF11443"/>
    </source>
</evidence>
<proteinExistence type="predicted"/>
<keyword evidence="4" id="KW-1185">Reference proteome</keyword>
<reference evidence="3 4" key="1">
    <citation type="submission" date="2024-11" db="EMBL/GenBank/DDBJ databases">
        <title>Chromosome-level genome assembly of Eucalyptus globulus Labill. provides insights into its genome evolution.</title>
        <authorList>
            <person name="Li X."/>
        </authorList>
    </citation>
    <scope>NUCLEOTIDE SEQUENCE [LARGE SCALE GENOMIC DNA]</scope>
    <source>
        <strain evidence="3">CL2024</strain>
        <tissue evidence="3">Fresh tender leaves</tissue>
    </source>
</reference>
<feature type="domain" description="DUF7788" evidence="2">
    <location>
        <begin position="124"/>
        <end position="189"/>
    </location>
</feature>
<protein>
    <submittedName>
        <fullName evidence="3">Uncharacterized protein</fullName>
    </submittedName>
</protein>
<dbReference type="AlphaFoldDB" id="A0ABD3JM49"/>
<feature type="domain" description="DUF2828" evidence="1">
    <location>
        <begin position="1"/>
        <end position="88"/>
    </location>
</feature>
<dbReference type="PANTHER" id="PTHR31373:SF17">
    <property type="entry name" value="OS06G0652100 PROTEIN"/>
    <property type="match status" value="1"/>
</dbReference>
<dbReference type="PANTHER" id="PTHR31373">
    <property type="entry name" value="OS06G0652100 PROTEIN"/>
    <property type="match status" value="1"/>
</dbReference>
<organism evidence="3 4">
    <name type="scientific">Eucalyptus globulus</name>
    <name type="common">Tasmanian blue gum</name>
    <dbReference type="NCBI Taxonomy" id="34317"/>
    <lineage>
        <taxon>Eukaryota</taxon>
        <taxon>Viridiplantae</taxon>
        <taxon>Streptophyta</taxon>
        <taxon>Embryophyta</taxon>
        <taxon>Tracheophyta</taxon>
        <taxon>Spermatophyta</taxon>
        <taxon>Magnoliopsida</taxon>
        <taxon>eudicotyledons</taxon>
        <taxon>Gunneridae</taxon>
        <taxon>Pentapetalae</taxon>
        <taxon>rosids</taxon>
        <taxon>malvids</taxon>
        <taxon>Myrtales</taxon>
        <taxon>Myrtaceae</taxon>
        <taxon>Myrtoideae</taxon>
        <taxon>Eucalypteae</taxon>
        <taxon>Eucalyptus</taxon>
    </lineage>
</organism>
<comment type="caution">
    <text evidence="3">The sequence shown here is derived from an EMBL/GenBank/DDBJ whole genome shotgun (WGS) entry which is preliminary data.</text>
</comment>
<gene>
    <name evidence="3" type="ORF">ACJRO7_033139</name>
</gene>
<dbReference type="Proteomes" id="UP001634007">
    <property type="component" value="Unassembled WGS sequence"/>
</dbReference>
<evidence type="ECO:0000313" key="4">
    <source>
        <dbReference type="Proteomes" id="UP001634007"/>
    </source>
</evidence>
<dbReference type="EMBL" id="JBJKBG010000008">
    <property type="protein sequence ID" value="KAL3728503.1"/>
    <property type="molecule type" value="Genomic_DNA"/>
</dbReference>
<dbReference type="InterPro" id="IPR056690">
    <property type="entry name" value="DUF7788"/>
</dbReference>
<evidence type="ECO:0000313" key="3">
    <source>
        <dbReference type="EMBL" id="KAL3728503.1"/>
    </source>
</evidence>
<sequence>MSAGQWGDIPNNWFASVAMKLHKDKFLKHDGERFQSYLADVKSGKATISPGALLPHEIVASLEDPGGGEVAELLWKRMVEDPSKEGKLENCIADSRGGHHGEAEAGGDGPEGICVQRHGIRPGSSNQWETDYEAITRKFGESGYGAAVLQIVFWNLRDSMLTPVAAKQARVALVSGFSKNLMKMFREDEGDLSPLAVI</sequence>
<dbReference type="Pfam" id="PF25043">
    <property type="entry name" value="DUF7788"/>
    <property type="match status" value="1"/>
</dbReference>
<dbReference type="PIRSF" id="PIRSF015417">
    <property type="entry name" value="T31B5_30_vWA"/>
    <property type="match status" value="1"/>
</dbReference>
<dbReference type="Pfam" id="PF11443">
    <property type="entry name" value="DUF2828"/>
    <property type="match status" value="1"/>
</dbReference>